<gene>
    <name evidence="1" type="ORF">PROFUN_01328</name>
</gene>
<keyword evidence="2" id="KW-1185">Reference proteome</keyword>
<dbReference type="OrthoDB" id="275011at2759"/>
<reference evidence="1 2" key="1">
    <citation type="journal article" date="2018" name="Genome Biol. Evol.">
        <title>Multiple Roots of Fruiting Body Formation in Amoebozoa.</title>
        <authorList>
            <person name="Hillmann F."/>
            <person name="Forbes G."/>
            <person name="Novohradska S."/>
            <person name="Ferling I."/>
            <person name="Riege K."/>
            <person name="Groth M."/>
            <person name="Westermann M."/>
            <person name="Marz M."/>
            <person name="Spaller T."/>
            <person name="Winckler T."/>
            <person name="Schaap P."/>
            <person name="Glockner G."/>
        </authorList>
    </citation>
    <scope>NUCLEOTIDE SEQUENCE [LARGE SCALE GENOMIC DNA]</scope>
    <source>
        <strain evidence="1 2">Jena</strain>
    </source>
</reference>
<evidence type="ECO:0000313" key="2">
    <source>
        <dbReference type="Proteomes" id="UP000241769"/>
    </source>
</evidence>
<dbReference type="Proteomes" id="UP000241769">
    <property type="component" value="Unassembled WGS sequence"/>
</dbReference>
<dbReference type="AlphaFoldDB" id="A0A2P6NZR4"/>
<accession>A0A2P6NZR4</accession>
<evidence type="ECO:0008006" key="3">
    <source>
        <dbReference type="Google" id="ProtNLM"/>
    </source>
</evidence>
<organism evidence="1 2">
    <name type="scientific">Planoprotostelium fungivorum</name>
    <dbReference type="NCBI Taxonomy" id="1890364"/>
    <lineage>
        <taxon>Eukaryota</taxon>
        <taxon>Amoebozoa</taxon>
        <taxon>Evosea</taxon>
        <taxon>Variosea</taxon>
        <taxon>Cavosteliida</taxon>
        <taxon>Cavosteliaceae</taxon>
        <taxon>Planoprotostelium</taxon>
    </lineage>
</organism>
<protein>
    <recommendedName>
        <fullName evidence="3">Late endosomal/lysosomal adaptor and MAPK and MTOR activator 4</fullName>
    </recommendedName>
</protein>
<name>A0A2P6NZR4_9EUKA</name>
<dbReference type="EMBL" id="MDYQ01000003">
    <property type="protein sequence ID" value="PRP89465.1"/>
    <property type="molecule type" value="Genomic_DNA"/>
</dbReference>
<proteinExistence type="predicted"/>
<dbReference type="InParanoid" id="A0A2P6NZR4"/>
<comment type="caution">
    <text evidence="1">The sequence shown here is derived from an EMBL/GenBank/DDBJ whole genome shotgun (WGS) entry which is preliminary data.</text>
</comment>
<sequence length="88" mass="9677">MSDTTSTQEDVLGTLVLQFNGTVVQSTGDLKNDPNTSKLIIGLLQDVNSLIESSGKMDVFKRLSMDCVYAVTIFDNQIHVVRKRLSGE</sequence>
<evidence type="ECO:0000313" key="1">
    <source>
        <dbReference type="EMBL" id="PRP89465.1"/>
    </source>
</evidence>